<name>A0ABW6BN50_9SPHI</name>
<dbReference type="InterPro" id="IPR024173">
    <property type="entry name" value="Pesterase_MJ0037-like"/>
</dbReference>
<dbReference type="PANTHER" id="PTHR39323:SF1">
    <property type="entry name" value="BLR1149 PROTEIN"/>
    <property type="match status" value="1"/>
</dbReference>
<dbReference type="GO" id="GO:0016874">
    <property type="term" value="F:ligase activity"/>
    <property type="evidence" value="ECO:0007669"/>
    <property type="project" value="UniProtKB-KW"/>
</dbReference>
<dbReference type="EC" id="3.1.-.-" evidence="2"/>
<dbReference type="Proteomes" id="UP001597525">
    <property type="component" value="Unassembled WGS sequence"/>
</dbReference>
<keyword evidence="2" id="KW-0436">Ligase</keyword>
<keyword evidence="2" id="KW-0255">Endonuclease</keyword>
<dbReference type="PANTHER" id="PTHR39323">
    <property type="entry name" value="BLR1149 PROTEIN"/>
    <property type="match status" value="1"/>
</dbReference>
<organism evidence="2 3">
    <name type="scientific">Sphingobacterium bambusae</name>
    <dbReference type="NCBI Taxonomy" id="662858"/>
    <lineage>
        <taxon>Bacteria</taxon>
        <taxon>Pseudomonadati</taxon>
        <taxon>Bacteroidota</taxon>
        <taxon>Sphingobacteriia</taxon>
        <taxon>Sphingobacteriales</taxon>
        <taxon>Sphingobacteriaceae</taxon>
        <taxon>Sphingobacterium</taxon>
    </lineage>
</organism>
<keyword evidence="2" id="KW-0540">Nuclease</keyword>
<protein>
    <submittedName>
        <fullName evidence="2">Ligase-associated DNA damage response endonuclease PdeM</fullName>
        <ecNumber evidence="2">3.1.-.-</ecNumber>
    </submittedName>
</protein>
<keyword evidence="2" id="KW-0378">Hydrolase</keyword>
<dbReference type="InterPro" id="IPR026336">
    <property type="entry name" value="PdeM-like"/>
</dbReference>
<dbReference type="RefSeq" id="WP_320183559.1">
    <property type="nucleotide sequence ID" value="NZ_CP138332.1"/>
</dbReference>
<dbReference type="Pfam" id="PF00149">
    <property type="entry name" value="Metallophos"/>
    <property type="match status" value="1"/>
</dbReference>
<dbReference type="InterPro" id="IPR029052">
    <property type="entry name" value="Metallo-depent_PP-like"/>
</dbReference>
<evidence type="ECO:0000313" key="2">
    <source>
        <dbReference type="EMBL" id="MFD2970078.1"/>
    </source>
</evidence>
<proteinExistence type="predicted"/>
<gene>
    <name evidence="2" type="primary">pdeM</name>
    <name evidence="2" type="ORF">ACFS7Y_21995</name>
</gene>
<keyword evidence="3" id="KW-1185">Reference proteome</keyword>
<dbReference type="PIRSF" id="PIRSF000887">
    <property type="entry name" value="Pesterase_MJ0037"/>
    <property type="match status" value="1"/>
</dbReference>
<comment type="caution">
    <text evidence="2">The sequence shown here is derived from an EMBL/GenBank/DDBJ whole genome shotgun (WGS) entry which is preliminary data.</text>
</comment>
<feature type="domain" description="Calcineurin-like phosphoesterase" evidence="1">
    <location>
        <begin position="27"/>
        <end position="147"/>
    </location>
</feature>
<dbReference type="SUPFAM" id="SSF56300">
    <property type="entry name" value="Metallo-dependent phosphatases"/>
    <property type="match status" value="1"/>
</dbReference>
<sequence>MAKKIELNGVELFLLPQKVVYIPIHELLIVSDWHIGKLGHFRKAGVFVPPMQLEEEFARLDILLNALTIKQVVFLGDLFHSEWNYEWDEFQLFLNRFPAIRFILTRGNHDILPEAVLAKSIIQVKDYILLPEGIVLSHEPIVQLDAGLYNLVGHLHPGCEVAMQGRQYYKLPCFHLEKKVLTLPAFGRWTGLFILPKRQDNRLFAVVGNDVVELK</sequence>
<accession>A0ABW6BN50</accession>
<evidence type="ECO:0000313" key="3">
    <source>
        <dbReference type="Proteomes" id="UP001597525"/>
    </source>
</evidence>
<dbReference type="EMBL" id="JBHUPB010000015">
    <property type="protein sequence ID" value="MFD2970078.1"/>
    <property type="molecule type" value="Genomic_DNA"/>
</dbReference>
<dbReference type="GO" id="GO:0016787">
    <property type="term" value="F:hydrolase activity"/>
    <property type="evidence" value="ECO:0007669"/>
    <property type="project" value="UniProtKB-KW"/>
</dbReference>
<dbReference type="Gene3D" id="3.60.21.10">
    <property type="match status" value="1"/>
</dbReference>
<dbReference type="GO" id="GO:0004519">
    <property type="term" value="F:endonuclease activity"/>
    <property type="evidence" value="ECO:0007669"/>
    <property type="project" value="UniProtKB-KW"/>
</dbReference>
<evidence type="ECO:0000259" key="1">
    <source>
        <dbReference type="Pfam" id="PF00149"/>
    </source>
</evidence>
<reference evidence="3" key="1">
    <citation type="journal article" date="2019" name="Int. J. Syst. Evol. Microbiol.">
        <title>The Global Catalogue of Microorganisms (GCM) 10K type strain sequencing project: providing services to taxonomists for standard genome sequencing and annotation.</title>
        <authorList>
            <consortium name="The Broad Institute Genomics Platform"/>
            <consortium name="The Broad Institute Genome Sequencing Center for Infectious Disease"/>
            <person name="Wu L."/>
            <person name="Ma J."/>
        </authorList>
    </citation>
    <scope>NUCLEOTIDE SEQUENCE [LARGE SCALE GENOMIC DNA]</scope>
    <source>
        <strain evidence="3">KCTC 22814</strain>
    </source>
</reference>
<dbReference type="InterPro" id="IPR004843">
    <property type="entry name" value="Calcineurin-like_PHP"/>
</dbReference>
<dbReference type="NCBIfam" id="TIGR04123">
    <property type="entry name" value="P_estr_lig_assc"/>
    <property type="match status" value="1"/>
</dbReference>